<dbReference type="EC" id="1.1.1.100" evidence="3 9"/>
<dbReference type="NCBIfam" id="TIGR01830">
    <property type="entry name" value="3oxo_ACP_reduc"/>
    <property type="match status" value="1"/>
</dbReference>
<dbReference type="PANTHER" id="PTHR42879">
    <property type="entry name" value="3-OXOACYL-(ACYL-CARRIER-PROTEIN) REDUCTASE"/>
    <property type="match status" value="1"/>
</dbReference>
<dbReference type="Gene3D" id="3.40.50.720">
    <property type="entry name" value="NAD(P)-binding Rossmann-like Domain"/>
    <property type="match status" value="1"/>
</dbReference>
<feature type="binding site" evidence="8">
    <location>
        <begin position="158"/>
        <end position="162"/>
    </location>
    <ligand>
        <name>NADP(+)</name>
        <dbReference type="ChEBI" id="CHEBI:58349"/>
    </ligand>
</feature>
<comment type="pathway">
    <text evidence="1 9">Lipid metabolism; fatty acid biosynthesis.</text>
</comment>
<comment type="catalytic activity">
    <reaction evidence="6 9">
        <text>a (3R)-hydroxyacyl-[ACP] + NADP(+) = a 3-oxoacyl-[ACP] + NADPH + H(+)</text>
        <dbReference type="Rhea" id="RHEA:17397"/>
        <dbReference type="Rhea" id="RHEA-COMP:9916"/>
        <dbReference type="Rhea" id="RHEA-COMP:9945"/>
        <dbReference type="ChEBI" id="CHEBI:15378"/>
        <dbReference type="ChEBI" id="CHEBI:57783"/>
        <dbReference type="ChEBI" id="CHEBI:58349"/>
        <dbReference type="ChEBI" id="CHEBI:78776"/>
        <dbReference type="ChEBI" id="CHEBI:78827"/>
        <dbReference type="EC" id="1.1.1.100"/>
    </reaction>
</comment>
<dbReference type="GO" id="GO:0051287">
    <property type="term" value="F:NAD binding"/>
    <property type="evidence" value="ECO:0007669"/>
    <property type="project" value="UniProtKB-UniRule"/>
</dbReference>
<dbReference type="EMBL" id="FMZL01000002">
    <property type="protein sequence ID" value="SDC02285.1"/>
    <property type="molecule type" value="Genomic_DNA"/>
</dbReference>
<evidence type="ECO:0000256" key="9">
    <source>
        <dbReference type="RuleBase" id="RU366074"/>
    </source>
</evidence>
<dbReference type="CDD" id="cd05333">
    <property type="entry name" value="BKR_SDR_c"/>
    <property type="match status" value="1"/>
</dbReference>
<keyword evidence="9" id="KW-0443">Lipid metabolism</keyword>
<dbReference type="InterPro" id="IPR036291">
    <property type="entry name" value="NAD(P)-bd_dom_sf"/>
</dbReference>
<dbReference type="InterPro" id="IPR020904">
    <property type="entry name" value="Sc_DH/Rdtase_CS"/>
</dbReference>
<dbReference type="NCBIfam" id="NF005559">
    <property type="entry name" value="PRK07231.1"/>
    <property type="match status" value="1"/>
</dbReference>
<proteinExistence type="inferred from homology"/>
<feature type="binding site" evidence="8">
    <location>
        <begin position="15"/>
        <end position="18"/>
    </location>
    <ligand>
        <name>NADP(+)</name>
        <dbReference type="ChEBI" id="CHEBI:58349"/>
    </ligand>
</feature>
<dbReference type="InterPro" id="IPR057326">
    <property type="entry name" value="KR_dom"/>
</dbReference>
<keyword evidence="12" id="KW-1185">Reference proteome</keyword>
<gene>
    <name evidence="11" type="ORF">SAMN04487824_10247</name>
</gene>
<dbReference type="SMART" id="SM00822">
    <property type="entry name" value="PKS_KR"/>
    <property type="match status" value="1"/>
</dbReference>
<evidence type="ECO:0000259" key="10">
    <source>
        <dbReference type="SMART" id="SM00822"/>
    </source>
</evidence>
<evidence type="ECO:0000256" key="1">
    <source>
        <dbReference type="ARBA" id="ARBA00005194"/>
    </source>
</evidence>
<dbReference type="UniPathway" id="UPA00094"/>
<dbReference type="NCBIfam" id="NF009466">
    <property type="entry name" value="PRK12826.1-2"/>
    <property type="match status" value="1"/>
</dbReference>
<feature type="domain" description="Ketoreductase" evidence="10">
    <location>
        <begin position="9"/>
        <end position="189"/>
    </location>
</feature>
<keyword evidence="4 8" id="KW-0521">NADP</keyword>
<keyword evidence="9" id="KW-0444">Lipid biosynthesis</keyword>
<reference evidence="12" key="1">
    <citation type="submission" date="2016-10" db="EMBL/GenBank/DDBJ databases">
        <authorList>
            <person name="Varghese N."/>
            <person name="Submissions S."/>
        </authorList>
    </citation>
    <scope>NUCLEOTIDE SEQUENCE [LARGE SCALE GENOMIC DNA]</scope>
    <source>
        <strain evidence="12">DSM 22619</strain>
    </source>
</reference>
<evidence type="ECO:0000256" key="8">
    <source>
        <dbReference type="PIRSR" id="PIRSR611284-2"/>
    </source>
</evidence>
<accession>A0A1G6I8D5</accession>
<evidence type="ECO:0000256" key="5">
    <source>
        <dbReference type="ARBA" id="ARBA00023002"/>
    </source>
</evidence>
<dbReference type="InterPro" id="IPR002347">
    <property type="entry name" value="SDR_fam"/>
</dbReference>
<comment type="function">
    <text evidence="9">Catalyzes the NADPH-dependent reduction of beta-ketoacyl-ACP substrates to beta-hydroxyacyl-ACP products, the first reductive step in the elongation cycle of fatty acid biosynthesis.</text>
</comment>
<evidence type="ECO:0000313" key="11">
    <source>
        <dbReference type="EMBL" id="SDC02285.1"/>
    </source>
</evidence>
<dbReference type="STRING" id="604330.SAMN04489857_0231"/>
<name>A0A1G6I8D5_9ACTN</name>
<dbReference type="PRINTS" id="PR00080">
    <property type="entry name" value="SDRFAMILY"/>
</dbReference>
<dbReference type="SUPFAM" id="SSF51735">
    <property type="entry name" value="NAD(P)-binding Rossmann-fold domains"/>
    <property type="match status" value="1"/>
</dbReference>
<keyword evidence="5 9" id="KW-0560">Oxidoreductase</keyword>
<dbReference type="PROSITE" id="PS00061">
    <property type="entry name" value="ADH_SHORT"/>
    <property type="match status" value="1"/>
</dbReference>
<dbReference type="Proteomes" id="UP000198528">
    <property type="component" value="Unassembled WGS sequence"/>
</dbReference>
<dbReference type="RefSeq" id="WP_090844805.1">
    <property type="nucleotide sequence ID" value="NZ_FMZL01000002.1"/>
</dbReference>
<dbReference type="Pfam" id="PF13561">
    <property type="entry name" value="adh_short_C2"/>
    <property type="match status" value="1"/>
</dbReference>
<evidence type="ECO:0000256" key="7">
    <source>
        <dbReference type="PIRSR" id="PIRSR611284-1"/>
    </source>
</evidence>
<protein>
    <recommendedName>
        <fullName evidence="3 9">3-oxoacyl-[acyl-carrier-protein] reductase</fullName>
        <ecNumber evidence="3 9">1.1.1.100</ecNumber>
    </recommendedName>
</protein>
<dbReference type="PANTHER" id="PTHR42879:SF2">
    <property type="entry name" value="3-OXOACYL-[ACYL-CARRIER-PROTEIN] REDUCTASE FABG"/>
    <property type="match status" value="1"/>
</dbReference>
<organism evidence="11 12">
    <name type="scientific">Parafannyhessea umbonata</name>
    <dbReference type="NCBI Taxonomy" id="604330"/>
    <lineage>
        <taxon>Bacteria</taxon>
        <taxon>Bacillati</taxon>
        <taxon>Actinomycetota</taxon>
        <taxon>Coriobacteriia</taxon>
        <taxon>Coriobacteriales</taxon>
        <taxon>Atopobiaceae</taxon>
        <taxon>Parafannyhessea</taxon>
    </lineage>
</organism>
<comment type="subunit">
    <text evidence="9">Homotetramer.</text>
</comment>
<dbReference type="AlphaFoldDB" id="A0A1G6I8D5"/>
<evidence type="ECO:0000313" key="12">
    <source>
        <dbReference type="Proteomes" id="UP000198528"/>
    </source>
</evidence>
<feature type="binding site" evidence="8">
    <location>
        <position position="191"/>
    </location>
    <ligand>
        <name>NADP(+)</name>
        <dbReference type="ChEBI" id="CHEBI:58349"/>
    </ligand>
</feature>
<dbReference type="GO" id="GO:0004316">
    <property type="term" value="F:3-oxoacyl-[acyl-carrier-protein] reductase (NADPH) activity"/>
    <property type="evidence" value="ECO:0007669"/>
    <property type="project" value="UniProtKB-UniRule"/>
</dbReference>
<dbReference type="PRINTS" id="PR00081">
    <property type="entry name" value="GDHRDH"/>
</dbReference>
<keyword evidence="9" id="KW-0275">Fatty acid biosynthesis</keyword>
<comment type="similarity">
    <text evidence="2 9">Belongs to the short-chain dehydrogenases/reductases (SDR) family.</text>
</comment>
<sequence length="250" mass="26179">MDEKDTTHRCALVTGGSRGIGRACAERLARAGFDVAIVYAGNAEAAADCVAALEALGARAKAYRCDVSDAAAVKQTVKQVTDDFGPVWALVNDAGITRDGLFARMRDEDFDRVLDVNLKGTFNMVRALARNFVRQRGGRIVNVSSVVGLHGNAGQVNYAASKAGVIGLTKSVARELAGRGVTANAVAPGFIATDMTEKLPQDVRDGYAARVPLGRLGTAEEVAEVVAFLASDAASYVTGEVIRIDGGLCM</sequence>
<dbReference type="GO" id="GO:0006633">
    <property type="term" value="P:fatty acid biosynthetic process"/>
    <property type="evidence" value="ECO:0007669"/>
    <property type="project" value="UniProtKB-UniPathway"/>
</dbReference>
<feature type="active site" description="Proton acceptor" evidence="7">
    <location>
        <position position="158"/>
    </location>
</feature>
<dbReference type="InterPro" id="IPR050259">
    <property type="entry name" value="SDR"/>
</dbReference>
<dbReference type="InterPro" id="IPR011284">
    <property type="entry name" value="3oxo_ACP_reduc"/>
</dbReference>
<dbReference type="FunFam" id="3.40.50.720:FF:000115">
    <property type="entry name" value="3-oxoacyl-[acyl-carrier-protein] reductase FabG"/>
    <property type="match status" value="1"/>
</dbReference>
<evidence type="ECO:0000256" key="2">
    <source>
        <dbReference type="ARBA" id="ARBA00006484"/>
    </source>
</evidence>
<evidence type="ECO:0000256" key="6">
    <source>
        <dbReference type="ARBA" id="ARBA00048508"/>
    </source>
</evidence>
<evidence type="ECO:0000256" key="4">
    <source>
        <dbReference type="ARBA" id="ARBA00022857"/>
    </source>
</evidence>
<evidence type="ECO:0000256" key="3">
    <source>
        <dbReference type="ARBA" id="ARBA00012948"/>
    </source>
</evidence>
<keyword evidence="9" id="KW-0276">Fatty acid metabolism</keyword>